<evidence type="ECO:0000313" key="1">
    <source>
        <dbReference type="EMBL" id="GAI51085.1"/>
    </source>
</evidence>
<name>X1QJB2_9ZZZZ</name>
<evidence type="ECO:0008006" key="2">
    <source>
        <dbReference type="Google" id="ProtNLM"/>
    </source>
</evidence>
<protein>
    <recommendedName>
        <fullName evidence="2">Radical SAM core domain-containing protein</fullName>
    </recommendedName>
</protein>
<dbReference type="AlphaFoldDB" id="X1QJB2"/>
<gene>
    <name evidence="1" type="ORF">S06H3_59665</name>
</gene>
<dbReference type="EMBL" id="BARV01038799">
    <property type="protein sequence ID" value="GAI51085.1"/>
    <property type="molecule type" value="Genomic_DNA"/>
</dbReference>
<proteinExistence type="predicted"/>
<reference evidence="1" key="1">
    <citation type="journal article" date="2014" name="Front. Microbiol.">
        <title>High frequency of phylogenetically diverse reductive dehalogenase-homologous genes in deep subseafloor sedimentary metagenomes.</title>
        <authorList>
            <person name="Kawai M."/>
            <person name="Futagami T."/>
            <person name="Toyoda A."/>
            <person name="Takaki Y."/>
            <person name="Nishi S."/>
            <person name="Hori S."/>
            <person name="Arai W."/>
            <person name="Tsubouchi T."/>
            <person name="Morono Y."/>
            <person name="Uchiyama I."/>
            <person name="Ito T."/>
            <person name="Fujiyama A."/>
            <person name="Inagaki F."/>
            <person name="Takami H."/>
        </authorList>
    </citation>
    <scope>NUCLEOTIDE SEQUENCE</scope>
    <source>
        <strain evidence="1">Expedition CK06-06</strain>
    </source>
</reference>
<comment type="caution">
    <text evidence="1">The sequence shown here is derived from an EMBL/GenBank/DDBJ whole genome shotgun (WGS) entry which is preliminary data.</text>
</comment>
<organism evidence="1">
    <name type="scientific">marine sediment metagenome</name>
    <dbReference type="NCBI Taxonomy" id="412755"/>
    <lineage>
        <taxon>unclassified sequences</taxon>
        <taxon>metagenomes</taxon>
        <taxon>ecological metagenomes</taxon>
    </lineage>
</organism>
<sequence length="130" mass="14739">MDDQILESANKFNLTFSYVDRIYDSTERKPIHRWVLLFPGSGCSWAKSEHGGCYMCGFKSRIDEITKDIRISPRELIEIYKAARSMAAGETPENLTIYNGGSFLNNDEIPLEVQLEICEDVSSIPSIKVL</sequence>
<accession>X1QJB2</accession>
<feature type="non-terminal residue" evidence="1">
    <location>
        <position position="130"/>
    </location>
</feature>